<evidence type="ECO:0000256" key="3">
    <source>
        <dbReference type="ARBA" id="ARBA00022448"/>
    </source>
</evidence>
<evidence type="ECO:0000256" key="2">
    <source>
        <dbReference type="ARBA" id="ARBA00006613"/>
    </source>
</evidence>
<sequence>MAPPPQSQRSPSPSQPSGKGEVSDLKSQLRQLAGSRAPGVDDSKRELFKKVISYMTIGIDVSPLFGEMVMCSAASDIVLKKMCYLYVGNYARVNPDLALLTINFLQRDCKDEDPMIRGLALRSLCSLRVANLVEYLVGPLGSGLKDSNSYVRMVAVVGVLKLYHISASTCVDADFPATLKHLMLNDPDAQVVANCLSTLQEIWTLEASTSEEVAREREILLSKPVVYYLLNRIKEFSEWAQCLVLELAAKYVPSDNNEIFDIMNLLEDRLQHANGAVVLATTKVFLQLTLSMADVHQQVYERIKAPLLTLVSSGSPEQSYAVLSHLHLLVMRAPYVFSTDYKHFYCQYNEPSYVKKLKLEMLTAVANESNTYEIDDLLGSITVTELCEYAANVDIPIARESIRAVGKIALQQYDVNAIVDRLLQFLEMEKDYVTAEALVLVKDLLRKYPQWSQDCIAVVGNISSKNVQEPKAKAALIWMLGEYSQDMHDAPYVLESLVENWDEEHSAEVRLHLLTAVMKCFFKRPPETQKALGAALAAGLADFHQDVHDRALFYYRLLQYNVSVAEHVVNPPKQAVSVFADTQSSEIKDRIFDEFNSLSVIYQKPSYMFTDKEHRGPFEFSDELGNLSISAESVDTVVPAQSVEANDKDLLLSTAEKDDGRDPASNGSAYSAPFYDGSSGPAATSQSHGELAVSNTSVSGQTPASSLAIDDLLGLSFPGEVTATPTPPPLKLNPKAILDPGTFQQKWRQLPISSSQECSLSPQGVASLAAPNTLLRHMQGHSIHCIASGGQSPNFKYFFFAQKAEEASTFLVECIINTASAKSQIKIKADDQSSTQAFSTLFQTALSKFGLP</sequence>
<evidence type="ECO:0000259" key="8">
    <source>
        <dbReference type="SMART" id="SM01020"/>
    </source>
</evidence>
<comment type="subunit">
    <text evidence="6">Adaptor protein complexes are heterotetramers composed of two large adaptins (beta-type subunit and alpha-type or delta-type or epsilon-type or gamma-type subunit), a medium adaptin (mu-type subunit) and a small adaptin (sigma-type subunit).</text>
</comment>
<dbReference type="InterPro" id="IPR016342">
    <property type="entry name" value="AP_complex_bsu_1_2_4"/>
</dbReference>
<dbReference type="GO" id="GO:0016192">
    <property type="term" value="P:vesicle-mediated transport"/>
    <property type="evidence" value="ECO:0007669"/>
    <property type="project" value="InterPro"/>
</dbReference>
<evidence type="ECO:0000313" key="9">
    <source>
        <dbReference type="EMBL" id="KAF7830141.1"/>
    </source>
</evidence>
<comment type="similarity">
    <text evidence="2 6">Belongs to the adaptor complexes large subunit family.</text>
</comment>
<evidence type="ECO:0000256" key="1">
    <source>
        <dbReference type="ARBA" id="ARBA00004308"/>
    </source>
</evidence>
<dbReference type="AlphaFoldDB" id="A0A834U110"/>
<dbReference type="Gene3D" id="1.25.10.10">
    <property type="entry name" value="Leucine-rich Repeat Variant"/>
    <property type="match status" value="1"/>
</dbReference>
<dbReference type="PIRSF" id="PIRSF002291">
    <property type="entry name" value="AP_complex_beta"/>
    <property type="match status" value="1"/>
</dbReference>
<dbReference type="SUPFAM" id="SSF48371">
    <property type="entry name" value="ARM repeat"/>
    <property type="match status" value="1"/>
</dbReference>
<feature type="compositionally biased region" description="Low complexity" evidence="7">
    <location>
        <begin position="7"/>
        <end position="17"/>
    </location>
</feature>
<accession>A0A834U110</accession>
<dbReference type="InterPro" id="IPR012295">
    <property type="entry name" value="TBP_dom_sf"/>
</dbReference>
<dbReference type="Pfam" id="PF01602">
    <property type="entry name" value="Adaptin_N"/>
    <property type="match status" value="1"/>
</dbReference>
<keyword evidence="5 6" id="KW-0472">Membrane</keyword>
<organism evidence="9 10">
    <name type="scientific">Senna tora</name>
    <dbReference type="NCBI Taxonomy" id="362788"/>
    <lineage>
        <taxon>Eukaryota</taxon>
        <taxon>Viridiplantae</taxon>
        <taxon>Streptophyta</taxon>
        <taxon>Embryophyta</taxon>
        <taxon>Tracheophyta</taxon>
        <taxon>Spermatophyta</taxon>
        <taxon>Magnoliopsida</taxon>
        <taxon>eudicotyledons</taxon>
        <taxon>Gunneridae</taxon>
        <taxon>Pentapetalae</taxon>
        <taxon>rosids</taxon>
        <taxon>fabids</taxon>
        <taxon>Fabales</taxon>
        <taxon>Fabaceae</taxon>
        <taxon>Caesalpinioideae</taxon>
        <taxon>Cassia clade</taxon>
        <taxon>Senna</taxon>
    </lineage>
</organism>
<dbReference type="GO" id="GO:0030131">
    <property type="term" value="C:clathrin adaptor complex"/>
    <property type="evidence" value="ECO:0007669"/>
    <property type="project" value="InterPro"/>
</dbReference>
<evidence type="ECO:0000313" key="10">
    <source>
        <dbReference type="Proteomes" id="UP000634136"/>
    </source>
</evidence>
<dbReference type="InterPro" id="IPR011989">
    <property type="entry name" value="ARM-like"/>
</dbReference>
<evidence type="ECO:0000256" key="6">
    <source>
        <dbReference type="PIRNR" id="PIRNR002291"/>
    </source>
</evidence>
<dbReference type="FunFam" id="3.30.310.10:FF:000014">
    <property type="entry name" value="Beta-adaptin-like protein"/>
    <property type="match status" value="1"/>
</dbReference>
<keyword evidence="3 6" id="KW-0813">Transport</keyword>
<dbReference type="FunFam" id="1.25.10.10:FF:000113">
    <property type="entry name" value="Beta-adaptin-like protein A"/>
    <property type="match status" value="1"/>
</dbReference>
<dbReference type="Pfam" id="PF09066">
    <property type="entry name" value="B2-adapt-app_C"/>
    <property type="match status" value="1"/>
</dbReference>
<evidence type="ECO:0000256" key="7">
    <source>
        <dbReference type="SAM" id="MobiDB-lite"/>
    </source>
</evidence>
<dbReference type="InterPro" id="IPR026739">
    <property type="entry name" value="AP_beta"/>
</dbReference>
<dbReference type="OrthoDB" id="10254310at2759"/>
<dbReference type="InterPro" id="IPR002553">
    <property type="entry name" value="Clathrin/coatomer_adapt-like_N"/>
</dbReference>
<dbReference type="InterPro" id="IPR016024">
    <property type="entry name" value="ARM-type_fold"/>
</dbReference>
<dbReference type="GO" id="GO:0006886">
    <property type="term" value="P:intracellular protein transport"/>
    <property type="evidence" value="ECO:0007669"/>
    <property type="project" value="InterPro"/>
</dbReference>
<name>A0A834U110_9FABA</name>
<keyword evidence="4 6" id="KW-0653">Protein transport</keyword>
<gene>
    <name evidence="9" type="ORF">G2W53_012474</name>
</gene>
<keyword evidence="10" id="KW-1185">Reference proteome</keyword>
<feature type="region of interest" description="Disordered" evidence="7">
    <location>
        <begin position="653"/>
        <end position="700"/>
    </location>
</feature>
<dbReference type="GO" id="GO:0030276">
    <property type="term" value="F:clathrin binding"/>
    <property type="evidence" value="ECO:0007669"/>
    <property type="project" value="InterPro"/>
</dbReference>
<proteinExistence type="inferred from homology"/>
<dbReference type="InterPro" id="IPR015151">
    <property type="entry name" value="B-adaptin_app_sub_C"/>
</dbReference>
<evidence type="ECO:0000256" key="4">
    <source>
        <dbReference type="ARBA" id="ARBA00022927"/>
    </source>
</evidence>
<dbReference type="Gene3D" id="3.30.310.10">
    <property type="entry name" value="TATA-Binding Protein"/>
    <property type="match status" value="1"/>
</dbReference>
<dbReference type="PANTHER" id="PTHR11134">
    <property type="entry name" value="ADAPTOR COMPLEX SUBUNIT BETA FAMILY MEMBER"/>
    <property type="match status" value="1"/>
</dbReference>
<protein>
    <recommendedName>
        <fullName evidence="6">Beta-adaptin-like protein</fullName>
    </recommendedName>
</protein>
<comment type="caution">
    <text evidence="9">The sequence shown here is derived from an EMBL/GenBank/DDBJ whole genome shotgun (WGS) entry which is preliminary data.</text>
</comment>
<feature type="compositionally biased region" description="Polar residues" evidence="7">
    <location>
        <begin position="681"/>
        <end position="700"/>
    </location>
</feature>
<comment type="subcellular location">
    <subcellularLocation>
        <location evidence="1">Endomembrane system</location>
    </subcellularLocation>
</comment>
<feature type="region of interest" description="Disordered" evidence="7">
    <location>
        <begin position="1"/>
        <end position="28"/>
    </location>
</feature>
<evidence type="ECO:0000256" key="5">
    <source>
        <dbReference type="ARBA" id="ARBA00023136"/>
    </source>
</evidence>
<dbReference type="Proteomes" id="UP000634136">
    <property type="component" value="Unassembled WGS sequence"/>
</dbReference>
<reference evidence="9" key="1">
    <citation type="submission" date="2020-09" db="EMBL/GenBank/DDBJ databases">
        <title>Genome-Enabled Discovery of Anthraquinone Biosynthesis in Senna tora.</title>
        <authorList>
            <person name="Kang S.-H."/>
            <person name="Pandey R.P."/>
            <person name="Lee C.-M."/>
            <person name="Sim J.-S."/>
            <person name="Jeong J.-T."/>
            <person name="Choi B.-S."/>
            <person name="Jung M."/>
            <person name="Ginzburg D."/>
            <person name="Zhao K."/>
            <person name="Won S.Y."/>
            <person name="Oh T.-J."/>
            <person name="Yu Y."/>
            <person name="Kim N.-H."/>
            <person name="Lee O.R."/>
            <person name="Lee T.-H."/>
            <person name="Bashyal P."/>
            <person name="Kim T.-S."/>
            <person name="Lee W.-H."/>
            <person name="Kawkins C."/>
            <person name="Kim C.-K."/>
            <person name="Kim J.S."/>
            <person name="Ahn B.O."/>
            <person name="Rhee S.Y."/>
            <person name="Sohng J.K."/>
        </authorList>
    </citation>
    <scope>NUCLEOTIDE SEQUENCE</scope>
    <source>
        <tissue evidence="9">Leaf</tissue>
    </source>
</reference>
<comment type="function">
    <text evidence="6">Subunit of clathrin-associated adaptor protein complex that plays a role in protein sorting in the late-Golgi/trans-Golgi network (TGN) and/or endosomes. The AP complexes mediate both the recruitment of clathrin to membranes and the recognition of sorting signals within the cytosolic tails of transmembrane cargo molecules.</text>
</comment>
<dbReference type="GO" id="GO:0012505">
    <property type="term" value="C:endomembrane system"/>
    <property type="evidence" value="ECO:0007669"/>
    <property type="project" value="UniProtKB-SubCell"/>
</dbReference>
<dbReference type="EMBL" id="JAAIUW010000005">
    <property type="protein sequence ID" value="KAF7830141.1"/>
    <property type="molecule type" value="Genomic_DNA"/>
</dbReference>
<feature type="compositionally biased region" description="Basic and acidic residues" evidence="7">
    <location>
        <begin position="653"/>
        <end position="662"/>
    </location>
</feature>
<dbReference type="SMART" id="SM01020">
    <property type="entry name" value="B2-adapt-app_C"/>
    <property type="match status" value="1"/>
</dbReference>
<feature type="domain" description="Beta-adaptin appendage C-terminal subdomain" evidence="8">
    <location>
        <begin position="730"/>
        <end position="847"/>
    </location>
</feature>